<name>A0A4Q8CZV9_9GAMM</name>
<comment type="caution">
    <text evidence="9">Lacks conserved residue(s) required for the propagation of feature annotation.</text>
</comment>
<sequence length="192" mass="20701">MTSIILASSSPYRAALLRRLQIDFEAIAPGIDEQRGTDEPAEAYVRRLARDKAEAIAARYPQAIVIGSDQCSECQGEILGKPGTTERAIEQLLNASGQRVTLSTAVAVHDPASGHTEVDCVGTYVQFRRLGRSAIERYVNTDQPLDCAGAFRAEGLGISLFESIQTDDPNALIGLPLIALNRLLGRIGVIRP</sequence>
<evidence type="ECO:0000256" key="1">
    <source>
        <dbReference type="ARBA" id="ARBA00004496"/>
    </source>
</evidence>
<evidence type="ECO:0000256" key="5">
    <source>
        <dbReference type="ARBA" id="ARBA00050213"/>
    </source>
</evidence>
<evidence type="ECO:0000256" key="4">
    <source>
        <dbReference type="ARBA" id="ARBA00023080"/>
    </source>
</evidence>
<dbReference type="SUPFAM" id="SSF52972">
    <property type="entry name" value="ITPase-like"/>
    <property type="match status" value="1"/>
</dbReference>
<comment type="function">
    <text evidence="6 9">Nucleoside triphosphate pyrophosphatase that hydrolyzes 7-methyl-GTP (m(7)GTP). May have a dual role in cell division arrest and in preventing the incorporation of modified nucleotides into cellular nucleic acids.</text>
</comment>
<feature type="site" description="Important for substrate specificity" evidence="9">
    <location>
        <position position="12"/>
    </location>
</feature>
<organism evidence="10 11">
    <name type="scientific">Spiribacter vilamensis</name>
    <dbReference type="NCBI Taxonomy" id="531306"/>
    <lineage>
        <taxon>Bacteria</taxon>
        <taxon>Pseudomonadati</taxon>
        <taxon>Pseudomonadota</taxon>
        <taxon>Gammaproteobacteria</taxon>
        <taxon>Chromatiales</taxon>
        <taxon>Ectothiorhodospiraceae</taxon>
        <taxon>Spiribacter</taxon>
    </lineage>
</organism>
<dbReference type="Pfam" id="PF02545">
    <property type="entry name" value="Maf"/>
    <property type="match status" value="1"/>
</dbReference>
<comment type="catalytic activity">
    <reaction evidence="5 9">
        <text>N(7)-methyl-GTP + H2O = N(7)-methyl-GMP + diphosphate + H(+)</text>
        <dbReference type="Rhea" id="RHEA:58744"/>
        <dbReference type="ChEBI" id="CHEBI:15377"/>
        <dbReference type="ChEBI" id="CHEBI:15378"/>
        <dbReference type="ChEBI" id="CHEBI:33019"/>
        <dbReference type="ChEBI" id="CHEBI:58285"/>
        <dbReference type="ChEBI" id="CHEBI:87133"/>
    </reaction>
</comment>
<reference evidence="10 11" key="1">
    <citation type="submission" date="2019-02" db="EMBL/GenBank/DDBJ databases">
        <title>Genomic Encyclopedia of Type Strains, Phase IV (KMG-IV): sequencing the most valuable type-strain genomes for metagenomic binning, comparative biology and taxonomic classification.</title>
        <authorList>
            <person name="Goeker M."/>
        </authorList>
    </citation>
    <scope>NUCLEOTIDE SEQUENCE [LARGE SCALE GENOMIC DNA]</scope>
    <source>
        <strain evidence="10 11">DSM 21056</strain>
    </source>
</reference>
<dbReference type="NCBIfam" id="TIGR00172">
    <property type="entry name" value="maf"/>
    <property type="match status" value="1"/>
</dbReference>
<evidence type="ECO:0000313" key="11">
    <source>
        <dbReference type="Proteomes" id="UP000292298"/>
    </source>
</evidence>
<dbReference type="EC" id="3.6.1.-" evidence="9"/>
<dbReference type="RefSeq" id="WP_130502821.1">
    <property type="nucleotide sequence ID" value="NZ_SHLI01000001.1"/>
</dbReference>
<evidence type="ECO:0000256" key="8">
    <source>
        <dbReference type="ARBA" id="ARBA00068163"/>
    </source>
</evidence>
<dbReference type="GO" id="GO:0005737">
    <property type="term" value="C:cytoplasm"/>
    <property type="evidence" value="ECO:0007669"/>
    <property type="project" value="UniProtKB-SubCell"/>
</dbReference>
<dbReference type="GO" id="GO:0009117">
    <property type="term" value="P:nucleotide metabolic process"/>
    <property type="evidence" value="ECO:0007669"/>
    <property type="project" value="UniProtKB-KW"/>
</dbReference>
<dbReference type="Gene3D" id="3.90.950.10">
    <property type="match status" value="1"/>
</dbReference>
<dbReference type="PIRSF" id="PIRSF006305">
    <property type="entry name" value="Maf"/>
    <property type="match status" value="1"/>
</dbReference>
<comment type="similarity">
    <text evidence="7 9">Belongs to the Maf family. YceF subfamily.</text>
</comment>
<dbReference type="InterPro" id="IPR029001">
    <property type="entry name" value="ITPase-like_fam"/>
</dbReference>
<dbReference type="GO" id="GO:0047429">
    <property type="term" value="F:nucleoside triphosphate diphosphatase activity"/>
    <property type="evidence" value="ECO:0007669"/>
    <property type="project" value="InterPro"/>
</dbReference>
<protein>
    <recommendedName>
        <fullName evidence="8 9">7-methyl-GTP pyrophosphatase</fullName>
        <shortName evidence="9">m(7)GTP pyrophosphatase</shortName>
        <ecNumber evidence="9">3.6.1.-</ecNumber>
    </recommendedName>
</protein>
<evidence type="ECO:0000256" key="2">
    <source>
        <dbReference type="ARBA" id="ARBA00022490"/>
    </source>
</evidence>
<evidence type="ECO:0000256" key="7">
    <source>
        <dbReference type="ARBA" id="ARBA00060749"/>
    </source>
</evidence>
<dbReference type="AlphaFoldDB" id="A0A4Q8CZV9"/>
<keyword evidence="2 9" id="KW-0963">Cytoplasm</keyword>
<comment type="caution">
    <text evidence="10">The sequence shown here is derived from an EMBL/GenBank/DDBJ whole genome shotgun (WGS) entry which is preliminary data.</text>
</comment>
<keyword evidence="3 9" id="KW-0378">Hydrolase</keyword>
<dbReference type="OrthoDB" id="9813694at2"/>
<dbReference type="EMBL" id="SHLI01000001">
    <property type="protein sequence ID" value="RZU98522.1"/>
    <property type="molecule type" value="Genomic_DNA"/>
</dbReference>
<comment type="cofactor">
    <cofactor evidence="9">
        <name>a divalent metal cation</name>
        <dbReference type="ChEBI" id="CHEBI:60240"/>
    </cofactor>
</comment>
<feature type="site" description="Important for substrate specificity" evidence="9">
    <location>
        <position position="154"/>
    </location>
</feature>
<dbReference type="CDD" id="cd00555">
    <property type="entry name" value="Maf"/>
    <property type="match status" value="1"/>
</dbReference>
<accession>A0A4Q8CZV9</accession>
<gene>
    <name evidence="10" type="ORF">EV698_0770</name>
</gene>
<dbReference type="InterPro" id="IPR003697">
    <property type="entry name" value="Maf-like"/>
</dbReference>
<dbReference type="Proteomes" id="UP000292298">
    <property type="component" value="Unassembled WGS sequence"/>
</dbReference>
<proteinExistence type="inferred from homology"/>
<evidence type="ECO:0000256" key="6">
    <source>
        <dbReference type="ARBA" id="ARBA00053369"/>
    </source>
</evidence>
<feature type="active site" description="Proton acceptor" evidence="9">
    <location>
        <position position="69"/>
    </location>
</feature>
<evidence type="ECO:0000256" key="9">
    <source>
        <dbReference type="HAMAP-Rule" id="MF_00528"/>
    </source>
</evidence>
<dbReference type="HAMAP" id="MF_00528">
    <property type="entry name" value="Maf"/>
    <property type="match status" value="1"/>
</dbReference>
<feature type="site" description="Important for substrate specificity" evidence="9">
    <location>
        <position position="70"/>
    </location>
</feature>
<dbReference type="PANTHER" id="PTHR43213">
    <property type="entry name" value="BIFUNCTIONAL DTTP/UTP PYROPHOSPHATASE/METHYLTRANSFERASE PROTEIN-RELATED"/>
    <property type="match status" value="1"/>
</dbReference>
<evidence type="ECO:0000256" key="3">
    <source>
        <dbReference type="ARBA" id="ARBA00022801"/>
    </source>
</evidence>
<keyword evidence="11" id="KW-1185">Reference proteome</keyword>
<evidence type="ECO:0000313" key="10">
    <source>
        <dbReference type="EMBL" id="RZU98522.1"/>
    </source>
</evidence>
<dbReference type="PANTHER" id="PTHR43213:SF10">
    <property type="entry name" value="7-METHYL-GTP PYROPHOSPHATASE"/>
    <property type="match status" value="1"/>
</dbReference>
<comment type="subcellular location">
    <subcellularLocation>
        <location evidence="1 9">Cytoplasm</location>
    </subcellularLocation>
</comment>
<keyword evidence="4 9" id="KW-0546">Nucleotide metabolism</keyword>
<dbReference type="FunFam" id="3.90.950.10:FF:000005">
    <property type="entry name" value="7-methyl-GTP pyrophosphatase"/>
    <property type="match status" value="1"/>
</dbReference>